<proteinExistence type="predicted"/>
<accession>A0A6N2YFH2</accession>
<reference evidence="1" key="1">
    <citation type="submission" date="2019-11" db="EMBL/GenBank/DDBJ databases">
        <authorList>
            <person name="Feng L."/>
        </authorList>
    </citation>
    <scope>NUCLEOTIDE SEQUENCE</scope>
    <source>
        <strain evidence="1">PmerdaeLFYP103</strain>
    </source>
</reference>
<protein>
    <recommendedName>
        <fullName evidence="2">DUF4933 domain-containing protein</fullName>
    </recommendedName>
</protein>
<dbReference type="Pfam" id="PF16287">
    <property type="entry name" value="DUF4933"/>
    <property type="match status" value="1"/>
</dbReference>
<name>A0A6N2YFH2_9BACT</name>
<dbReference type="AlphaFoldDB" id="A0A6N2YFH2"/>
<evidence type="ECO:0008006" key="2">
    <source>
        <dbReference type="Google" id="ProtNLM"/>
    </source>
</evidence>
<sequence>MTVVFQNNPIKRQSWPMKAMQNLFQGNLNRLIINHYIRYKYRFKMKKHLFTIGILSVLLITTGCKQTEEKARHIPAAPQMEAQIDRSEPVKIVDVEQASRKPAPLKLSQIASEIEYYTVGDARFTVTQAIELPDSNAFITFNNPRIYYRKQGIPSKRYGFKALAYKWNNEMNGQNMFYDKKTTRMYVALSGKTQETRKTGTDSIPCISVLPPLDTMLTIQSYIFPESPIEKYPLGRRDDKLLGFSSTGYTLCNQSEATGEPDGITTFNLQGDTLCKFRLKEGELAPHTMTDSIPFFQTFYWNTGQDRMTFMMPYCDTVYQLRNPQTVAPLYAIRYGEQGLNLKEMADAKIPKGKMWLKTFYENPKGLFMGLYQKGGRIIANWLGWEYDYKPSLTHQAVYLKEEGRTVMLPADKNRGFINDLDDGMPFWPDGQTDDCLYMLRTVTEMRELVKRTGSPKQKKLVELLDNPKVHERDYVMIVVR</sequence>
<gene>
    <name evidence="1" type="ORF">PMLFYP103_00019</name>
</gene>
<organism evidence="1">
    <name type="scientific">Parabacteroides merdae</name>
    <dbReference type="NCBI Taxonomy" id="46503"/>
    <lineage>
        <taxon>Bacteria</taxon>
        <taxon>Pseudomonadati</taxon>
        <taxon>Bacteroidota</taxon>
        <taxon>Bacteroidia</taxon>
        <taxon>Bacteroidales</taxon>
        <taxon>Tannerellaceae</taxon>
        <taxon>Parabacteroides</taxon>
    </lineage>
</organism>
<evidence type="ECO:0000313" key="1">
    <source>
        <dbReference type="EMBL" id="VYT64450.1"/>
    </source>
</evidence>
<dbReference type="InterPro" id="IPR032559">
    <property type="entry name" value="DUF4933"/>
</dbReference>
<dbReference type="EMBL" id="CACRUV010000001">
    <property type="protein sequence ID" value="VYT64450.1"/>
    <property type="molecule type" value="Genomic_DNA"/>
</dbReference>